<sequence length="310" mass="35375">MILNTGQRTDIPAFYADWFLRRVREGSVMVRNPFNYQRITSYRIDPEVVDVIAFCTKNPAPMLGKLGELAGYRQYWHVTITPYDKDIEPNVPPAGEVISSFRKLSGKVGKERTVWRYDPILLTETFTPERHICAFRDMAEKLEGSTESCVISFIDLYKKTIRNFPEAERVSNEIQYSMAERMAKIGEQHGIHVSSCLEDPGLAKIGIDTSGCMTKEKLEKAFNLKLKIPNIKTHQARQGCACLLGNDIGAYTTCPHLCKYCYANESPEAVIENRNKHDPHSPLLIGHVEKEDQVVEARQESWIDREISLF</sequence>
<dbReference type="Proteomes" id="UP000320585">
    <property type="component" value="Chromosome"/>
</dbReference>
<proteinExistence type="predicted"/>
<dbReference type="OrthoDB" id="9771212at2"/>
<accession>A0A8D5A553</accession>
<dbReference type="EMBL" id="AP019697">
    <property type="protein sequence ID" value="BBK24220.1"/>
    <property type="molecule type" value="Genomic_DNA"/>
</dbReference>
<dbReference type="Pfam" id="PF08902">
    <property type="entry name" value="DUF1848"/>
    <property type="match status" value="1"/>
</dbReference>
<keyword evidence="2" id="KW-1185">Reference proteome</keyword>
<evidence type="ECO:0000313" key="1">
    <source>
        <dbReference type="EMBL" id="BBK24220.1"/>
    </source>
</evidence>
<dbReference type="InterPro" id="IPR014998">
    <property type="entry name" value="DUF1848"/>
</dbReference>
<organism evidence="1 2">
    <name type="scientific">Dialister hominis</name>
    <dbReference type="NCBI Taxonomy" id="2582419"/>
    <lineage>
        <taxon>Bacteria</taxon>
        <taxon>Bacillati</taxon>
        <taxon>Bacillota</taxon>
        <taxon>Negativicutes</taxon>
        <taxon>Veillonellales</taxon>
        <taxon>Veillonellaceae</taxon>
        <taxon>Dialister</taxon>
    </lineage>
</organism>
<dbReference type="RefSeq" id="WP_108850114.1">
    <property type="nucleotide sequence ID" value="NZ_AP019697.1"/>
</dbReference>
<reference evidence="2" key="1">
    <citation type="submission" date="2019-05" db="EMBL/GenBank/DDBJ databases">
        <title>Complete genome sequencing of Dialister sp. strain 5BBH33.</title>
        <authorList>
            <person name="Sakamoto M."/>
            <person name="Murakami T."/>
            <person name="Mori H."/>
        </authorList>
    </citation>
    <scope>NUCLEOTIDE SEQUENCE [LARGE SCALE GENOMIC DNA]</scope>
    <source>
        <strain evidence="2">5BBH33</strain>
    </source>
</reference>
<dbReference type="GeneID" id="92715372"/>
<evidence type="ECO:0008006" key="3">
    <source>
        <dbReference type="Google" id="ProtNLM"/>
    </source>
</evidence>
<dbReference type="KEGG" id="dho:Dia5BBH33_01550"/>
<protein>
    <recommendedName>
        <fullName evidence="3">DUF1848 domain-containing protein</fullName>
    </recommendedName>
</protein>
<name>A0A8D5A553_9FIRM</name>
<evidence type="ECO:0000313" key="2">
    <source>
        <dbReference type="Proteomes" id="UP000320585"/>
    </source>
</evidence>
<dbReference type="AlphaFoldDB" id="A0A8D5A553"/>
<gene>
    <name evidence="1" type="ORF">Dia5BBH33_01550</name>
</gene>